<dbReference type="AlphaFoldDB" id="A0A821GX22"/>
<organism evidence="1 2">
    <name type="scientific">Rotaria socialis</name>
    <dbReference type="NCBI Taxonomy" id="392032"/>
    <lineage>
        <taxon>Eukaryota</taxon>
        <taxon>Metazoa</taxon>
        <taxon>Spiralia</taxon>
        <taxon>Gnathifera</taxon>
        <taxon>Rotifera</taxon>
        <taxon>Eurotatoria</taxon>
        <taxon>Bdelloidea</taxon>
        <taxon>Philodinida</taxon>
        <taxon>Philodinidae</taxon>
        <taxon>Rotaria</taxon>
    </lineage>
</organism>
<name>A0A821GX22_9BILA</name>
<gene>
    <name evidence="1" type="ORF">UJA718_LOCUS34815</name>
</gene>
<evidence type="ECO:0000313" key="2">
    <source>
        <dbReference type="Proteomes" id="UP000663873"/>
    </source>
</evidence>
<feature type="non-terminal residue" evidence="1">
    <location>
        <position position="1"/>
    </location>
</feature>
<sequence>NEYRSTIQIVCCRIAALNLCRTSV</sequence>
<keyword evidence="2" id="KW-1185">Reference proteome</keyword>
<accession>A0A821GX22</accession>
<dbReference type="EMBL" id="CAJOBP010031873">
    <property type="protein sequence ID" value="CAF4672268.1"/>
    <property type="molecule type" value="Genomic_DNA"/>
</dbReference>
<comment type="caution">
    <text evidence="1">The sequence shown here is derived from an EMBL/GenBank/DDBJ whole genome shotgun (WGS) entry which is preliminary data.</text>
</comment>
<dbReference type="Proteomes" id="UP000663873">
    <property type="component" value="Unassembled WGS sequence"/>
</dbReference>
<reference evidence="1" key="1">
    <citation type="submission" date="2021-02" db="EMBL/GenBank/DDBJ databases">
        <authorList>
            <person name="Nowell W R."/>
        </authorList>
    </citation>
    <scope>NUCLEOTIDE SEQUENCE</scope>
</reference>
<protein>
    <submittedName>
        <fullName evidence="1">Uncharacterized protein</fullName>
    </submittedName>
</protein>
<proteinExistence type="predicted"/>
<evidence type="ECO:0000313" key="1">
    <source>
        <dbReference type="EMBL" id="CAF4672268.1"/>
    </source>
</evidence>